<protein>
    <recommendedName>
        <fullName evidence="3">Adhesin domain-containing protein</fullName>
    </recommendedName>
</protein>
<keyword evidence="2" id="KW-1185">Reference proteome</keyword>
<gene>
    <name evidence="1" type="ORF">ACFQGU_05615</name>
</gene>
<reference evidence="2" key="1">
    <citation type="journal article" date="2019" name="Int. J. Syst. Evol. Microbiol.">
        <title>The Global Catalogue of Microorganisms (GCM) 10K type strain sequencing project: providing services to taxonomists for standard genome sequencing and annotation.</title>
        <authorList>
            <consortium name="The Broad Institute Genomics Platform"/>
            <consortium name="The Broad Institute Genome Sequencing Center for Infectious Disease"/>
            <person name="Wu L."/>
            <person name="Ma J."/>
        </authorList>
    </citation>
    <scope>NUCLEOTIDE SEQUENCE [LARGE SCALE GENOMIC DNA]</scope>
    <source>
        <strain evidence="2">CGMCC 4.7317</strain>
    </source>
</reference>
<evidence type="ECO:0000313" key="1">
    <source>
        <dbReference type="EMBL" id="MFC6237344.1"/>
    </source>
</evidence>
<accession>A0ABW1SYL5</accession>
<dbReference type="Proteomes" id="UP001596138">
    <property type="component" value="Unassembled WGS sequence"/>
</dbReference>
<dbReference type="EMBL" id="JBHSTI010000008">
    <property type="protein sequence ID" value="MFC6237344.1"/>
    <property type="molecule type" value="Genomic_DNA"/>
</dbReference>
<sequence>MNEDLNSLRDLLTRVASGEVDPAEAARLLDEDPSVPTVDRRDDVRSEAPVSALAIHAGGVKLTVVADPTVATAVADGPHAIRREGSVLVLDAPSEDGYRTTPPPRFLGWVPAAWTGGRGQKVMVRVNPALPLTVEATACSVDITGLRAPLTLGGSASAVKVHDHVGGLHGSLAMGSAEIAATVTEPSDLACELGSLELLLAPGSDVTLTATCDLGEVKLPHAASREAASARQTSVIGAGTHPFTVAVRLGSATVAVAS</sequence>
<dbReference type="RefSeq" id="WP_386764563.1">
    <property type="nucleotide sequence ID" value="NZ_JBHSTI010000008.1"/>
</dbReference>
<proteinExistence type="predicted"/>
<organism evidence="1 2">
    <name type="scientific">Longivirga aurantiaca</name>
    <dbReference type="NCBI Taxonomy" id="1837743"/>
    <lineage>
        <taxon>Bacteria</taxon>
        <taxon>Bacillati</taxon>
        <taxon>Actinomycetota</taxon>
        <taxon>Actinomycetes</taxon>
        <taxon>Sporichthyales</taxon>
        <taxon>Sporichthyaceae</taxon>
        <taxon>Longivirga</taxon>
    </lineage>
</organism>
<name>A0ABW1SYL5_9ACTN</name>
<evidence type="ECO:0000313" key="2">
    <source>
        <dbReference type="Proteomes" id="UP001596138"/>
    </source>
</evidence>
<evidence type="ECO:0008006" key="3">
    <source>
        <dbReference type="Google" id="ProtNLM"/>
    </source>
</evidence>
<comment type="caution">
    <text evidence="1">The sequence shown here is derived from an EMBL/GenBank/DDBJ whole genome shotgun (WGS) entry which is preliminary data.</text>
</comment>